<feature type="compositionally biased region" description="Polar residues" evidence="7">
    <location>
        <begin position="89"/>
        <end position="98"/>
    </location>
</feature>
<dbReference type="GO" id="GO:0016020">
    <property type="term" value="C:membrane"/>
    <property type="evidence" value="ECO:0007669"/>
    <property type="project" value="UniProtKB-SubCell"/>
</dbReference>
<feature type="transmembrane region" description="Helical" evidence="8">
    <location>
        <begin position="262"/>
        <end position="287"/>
    </location>
</feature>
<dbReference type="PANTHER" id="PTHR12560">
    <property type="entry name" value="LONGEVITY ASSURANCE FACTOR 1 LAG1"/>
    <property type="match status" value="1"/>
</dbReference>
<feature type="transmembrane region" description="Helical" evidence="8">
    <location>
        <begin position="38"/>
        <end position="59"/>
    </location>
</feature>
<evidence type="ECO:0000259" key="9">
    <source>
        <dbReference type="PROSITE" id="PS50922"/>
    </source>
</evidence>
<dbReference type="OrthoDB" id="537032at2759"/>
<feature type="transmembrane region" description="Helical" evidence="8">
    <location>
        <begin position="179"/>
        <end position="196"/>
    </location>
</feature>
<dbReference type="SMART" id="SM00724">
    <property type="entry name" value="TLC"/>
    <property type="match status" value="1"/>
</dbReference>
<dbReference type="PANTHER" id="PTHR12560:SF0">
    <property type="entry name" value="LD18904P"/>
    <property type="match status" value="1"/>
</dbReference>
<sequence>MNRAEAPAGLPDILVPFVTLSYPTDAPAHPDAFPTSKFFSIGLLDGCLIVTCIAVMAILRDVTRVFLMEPFAKWYLTRLFMHESESKKATTNGHSNGHANGYPAEKKNGAPPSALSKRKDRIIHRSVLRFAEQSWSLVYYTVQFAYGLYVHFNLPTAPFNLVRLWEGYPHFPLAGPVKFYYLTQTAFYLHQILILHAEARRKDHYQMLSHHVITIALMVASYFYNFTRVGCLLMVLMDTCDIFLPLAKMLRYLKFPTLCDIMFGVFLLSWLITRHILFILVIVSTFVDVPKVLPYAWIPEEGVWFTRQVYIAFVSMLVSLQVLQVLWFAEIAKIAWLVITGQGADDTRSEDEDEPSQPHTSEEEAPATPTMKKRRR</sequence>
<dbReference type="STRING" id="27342.A0A0H2SM02"/>
<reference evidence="10 11" key="1">
    <citation type="submission" date="2015-04" db="EMBL/GenBank/DDBJ databases">
        <title>Complete genome sequence of Schizopora paradoxa KUC8140, a cosmopolitan wood degrader in East Asia.</title>
        <authorList>
            <consortium name="DOE Joint Genome Institute"/>
            <person name="Min B."/>
            <person name="Park H."/>
            <person name="Jang Y."/>
            <person name="Kim J.-J."/>
            <person name="Kim K.H."/>
            <person name="Pangilinan J."/>
            <person name="Lipzen A."/>
            <person name="Riley R."/>
            <person name="Grigoriev I.V."/>
            <person name="Spatafora J.W."/>
            <person name="Choi I.-G."/>
        </authorList>
    </citation>
    <scope>NUCLEOTIDE SEQUENCE [LARGE SCALE GENOMIC DNA]</scope>
    <source>
        <strain evidence="10 11">KUC8140</strain>
    </source>
</reference>
<keyword evidence="4 8" id="KW-1133">Transmembrane helix</keyword>
<evidence type="ECO:0000256" key="2">
    <source>
        <dbReference type="ARBA" id="ARBA00009808"/>
    </source>
</evidence>
<organism evidence="10 11">
    <name type="scientific">Schizopora paradoxa</name>
    <dbReference type="NCBI Taxonomy" id="27342"/>
    <lineage>
        <taxon>Eukaryota</taxon>
        <taxon>Fungi</taxon>
        <taxon>Dikarya</taxon>
        <taxon>Basidiomycota</taxon>
        <taxon>Agaricomycotina</taxon>
        <taxon>Agaricomycetes</taxon>
        <taxon>Hymenochaetales</taxon>
        <taxon>Schizoporaceae</taxon>
        <taxon>Schizopora</taxon>
    </lineage>
</organism>
<dbReference type="EMBL" id="KQ085898">
    <property type="protein sequence ID" value="KLO18101.1"/>
    <property type="molecule type" value="Genomic_DNA"/>
</dbReference>
<comment type="subcellular location">
    <subcellularLocation>
        <location evidence="1">Membrane</location>
        <topology evidence="1">Multi-pass membrane protein</topology>
    </subcellularLocation>
</comment>
<feature type="region of interest" description="Disordered" evidence="7">
    <location>
        <begin position="345"/>
        <end position="376"/>
    </location>
</feature>
<dbReference type="PROSITE" id="PS50922">
    <property type="entry name" value="TLC"/>
    <property type="match status" value="1"/>
</dbReference>
<evidence type="ECO:0000256" key="6">
    <source>
        <dbReference type="PROSITE-ProRule" id="PRU00205"/>
    </source>
</evidence>
<dbReference type="InterPro" id="IPR016439">
    <property type="entry name" value="Lag1/Lac1-like"/>
</dbReference>
<keyword evidence="5 6" id="KW-0472">Membrane</keyword>
<protein>
    <submittedName>
        <fullName evidence="10">Longevity assurance proteins LAG1/LAC1</fullName>
    </submittedName>
</protein>
<evidence type="ECO:0000256" key="8">
    <source>
        <dbReference type="SAM" id="Phobius"/>
    </source>
</evidence>
<dbReference type="Pfam" id="PF03798">
    <property type="entry name" value="TRAM_LAG1_CLN8"/>
    <property type="match status" value="1"/>
</dbReference>
<feature type="transmembrane region" description="Helical" evidence="8">
    <location>
        <begin position="307"/>
        <end position="329"/>
    </location>
</feature>
<feature type="domain" description="TLC" evidence="9">
    <location>
        <begin position="125"/>
        <end position="340"/>
    </location>
</feature>
<keyword evidence="11" id="KW-1185">Reference proteome</keyword>
<evidence type="ECO:0000256" key="1">
    <source>
        <dbReference type="ARBA" id="ARBA00004141"/>
    </source>
</evidence>
<comment type="similarity">
    <text evidence="2">Belongs to the sphingosine N-acyltransferase family.</text>
</comment>
<dbReference type="GO" id="GO:0046513">
    <property type="term" value="P:ceramide biosynthetic process"/>
    <property type="evidence" value="ECO:0007669"/>
    <property type="project" value="InterPro"/>
</dbReference>
<proteinExistence type="inferred from homology"/>
<dbReference type="GO" id="GO:0050291">
    <property type="term" value="F:sphingosine N-acyltransferase activity"/>
    <property type="evidence" value="ECO:0007669"/>
    <property type="project" value="InterPro"/>
</dbReference>
<name>A0A0H2SM02_9AGAM</name>
<evidence type="ECO:0000256" key="5">
    <source>
        <dbReference type="ARBA" id="ARBA00023136"/>
    </source>
</evidence>
<dbReference type="Proteomes" id="UP000053477">
    <property type="component" value="Unassembled WGS sequence"/>
</dbReference>
<evidence type="ECO:0000256" key="7">
    <source>
        <dbReference type="SAM" id="MobiDB-lite"/>
    </source>
</evidence>
<dbReference type="AlphaFoldDB" id="A0A0H2SM02"/>
<evidence type="ECO:0000256" key="3">
    <source>
        <dbReference type="ARBA" id="ARBA00022692"/>
    </source>
</evidence>
<feature type="region of interest" description="Disordered" evidence="7">
    <location>
        <begin position="87"/>
        <end position="117"/>
    </location>
</feature>
<gene>
    <name evidence="10" type="ORF">SCHPADRAFT_845629</name>
</gene>
<evidence type="ECO:0000313" key="11">
    <source>
        <dbReference type="Proteomes" id="UP000053477"/>
    </source>
</evidence>
<dbReference type="InParanoid" id="A0A0H2SM02"/>
<dbReference type="InterPro" id="IPR006634">
    <property type="entry name" value="TLC-dom"/>
</dbReference>
<feature type="transmembrane region" description="Helical" evidence="8">
    <location>
        <begin position="208"/>
        <end position="226"/>
    </location>
</feature>
<accession>A0A0H2SM02</accession>
<evidence type="ECO:0000256" key="4">
    <source>
        <dbReference type="ARBA" id="ARBA00022989"/>
    </source>
</evidence>
<evidence type="ECO:0000313" key="10">
    <source>
        <dbReference type="EMBL" id="KLO18101.1"/>
    </source>
</evidence>
<dbReference type="FunCoup" id="A0A0H2SM02">
    <property type="interactions" value="241"/>
</dbReference>
<feature type="transmembrane region" description="Helical" evidence="8">
    <location>
        <begin position="137"/>
        <end position="159"/>
    </location>
</feature>
<keyword evidence="3 6" id="KW-0812">Transmembrane</keyword>